<dbReference type="InterPro" id="IPR035451">
    <property type="entry name" value="Ada-like_dom_sf"/>
</dbReference>
<dbReference type="Gene3D" id="1.10.10.60">
    <property type="entry name" value="Homeodomain-like"/>
    <property type="match status" value="1"/>
</dbReference>
<name>A0A0D2BGT0_9EURO</name>
<dbReference type="AlphaFoldDB" id="A0A0D2BGT0"/>
<feature type="domain" description="Ada DNA repair metal-binding" evidence="2">
    <location>
        <begin position="8"/>
        <end position="71"/>
    </location>
</feature>
<dbReference type="SUPFAM" id="SSF57884">
    <property type="entry name" value="Ada DNA repair protein, N-terminal domain (N-Ada 10)"/>
    <property type="match status" value="1"/>
</dbReference>
<dbReference type="STRING" id="91928.A0A0D2BGT0"/>
<dbReference type="RefSeq" id="XP_016230725.1">
    <property type="nucleotide sequence ID" value="XM_016385781.1"/>
</dbReference>
<dbReference type="OrthoDB" id="2447880at2759"/>
<dbReference type="GO" id="GO:0006355">
    <property type="term" value="P:regulation of DNA-templated transcription"/>
    <property type="evidence" value="ECO:0007669"/>
    <property type="project" value="InterPro"/>
</dbReference>
<evidence type="ECO:0000313" key="4">
    <source>
        <dbReference type="Proteomes" id="UP000053328"/>
    </source>
</evidence>
<evidence type="ECO:0000313" key="3">
    <source>
        <dbReference type="EMBL" id="KIW10509.1"/>
    </source>
</evidence>
<keyword evidence="4" id="KW-1185">Reference proteome</keyword>
<dbReference type="Gene3D" id="3.40.10.10">
    <property type="entry name" value="DNA Methylphosphotriester Repair Domain"/>
    <property type="match status" value="1"/>
</dbReference>
<sequence length="258" mass="28764">MFDTDQRRWQAVQARSKHADLAFVYAVTTTKIFCRPTCPARLARRANVKFYDTPVQASLAGFRPCKRCKPDRNQVDGSTITQPQKEIVKKACEYIATTKGNTTLKDMAQNVNISSRYLHGIFKDIIGSTPAVYAAKIRSQNSSEAPSRDPTHALLVDYTSTTPPIDNACLQGDTDFAFGELNMNHYASVAAYEAVEEQLKRFDQEGNFLGWLPDEVVSVDMECSPDEFFDFSAYDNFLGADDFPNSTPGWMSPGLPSI</sequence>
<dbReference type="GeneID" id="27338556"/>
<gene>
    <name evidence="3" type="ORF">PV08_11473</name>
</gene>
<evidence type="ECO:0000259" key="2">
    <source>
        <dbReference type="Pfam" id="PF02805"/>
    </source>
</evidence>
<accession>A0A0D2BGT0</accession>
<dbReference type="GO" id="GO:0008270">
    <property type="term" value="F:zinc ion binding"/>
    <property type="evidence" value="ECO:0007669"/>
    <property type="project" value="InterPro"/>
</dbReference>
<dbReference type="VEuPathDB" id="FungiDB:PV08_11473"/>
<proteinExistence type="predicted"/>
<dbReference type="GO" id="GO:0006281">
    <property type="term" value="P:DNA repair"/>
    <property type="evidence" value="ECO:0007669"/>
    <property type="project" value="InterPro"/>
</dbReference>
<evidence type="ECO:0000256" key="1">
    <source>
        <dbReference type="ARBA" id="ARBA00023159"/>
    </source>
</evidence>
<dbReference type="Proteomes" id="UP000053328">
    <property type="component" value="Unassembled WGS sequence"/>
</dbReference>
<organism evidence="3 4">
    <name type="scientific">Exophiala spinifera</name>
    <dbReference type="NCBI Taxonomy" id="91928"/>
    <lineage>
        <taxon>Eukaryota</taxon>
        <taxon>Fungi</taxon>
        <taxon>Dikarya</taxon>
        <taxon>Ascomycota</taxon>
        <taxon>Pezizomycotina</taxon>
        <taxon>Eurotiomycetes</taxon>
        <taxon>Chaetothyriomycetidae</taxon>
        <taxon>Chaetothyriales</taxon>
        <taxon>Herpotrichiellaceae</taxon>
        <taxon>Exophiala</taxon>
    </lineage>
</organism>
<dbReference type="HOGENOM" id="CLU_000445_81_3_1"/>
<reference evidence="3 4" key="1">
    <citation type="submission" date="2015-01" db="EMBL/GenBank/DDBJ databases">
        <title>The Genome Sequence of Exophiala spinifera CBS89968.</title>
        <authorList>
            <consortium name="The Broad Institute Genomics Platform"/>
            <person name="Cuomo C."/>
            <person name="de Hoog S."/>
            <person name="Gorbushina A."/>
            <person name="Stielow B."/>
            <person name="Teixiera M."/>
            <person name="Abouelleil A."/>
            <person name="Chapman S.B."/>
            <person name="Priest M."/>
            <person name="Young S.K."/>
            <person name="Wortman J."/>
            <person name="Nusbaum C."/>
            <person name="Birren B."/>
        </authorList>
    </citation>
    <scope>NUCLEOTIDE SEQUENCE [LARGE SCALE GENOMIC DNA]</scope>
    <source>
        <strain evidence="3 4">CBS 89968</strain>
    </source>
</reference>
<dbReference type="Pfam" id="PF02805">
    <property type="entry name" value="Ada_Zn_binding"/>
    <property type="match status" value="1"/>
</dbReference>
<keyword evidence="1" id="KW-0010">Activator</keyword>
<dbReference type="EMBL" id="KN847500">
    <property type="protein sequence ID" value="KIW10509.1"/>
    <property type="molecule type" value="Genomic_DNA"/>
</dbReference>
<protein>
    <recommendedName>
        <fullName evidence="2">Ada DNA repair metal-binding domain-containing protein</fullName>
    </recommendedName>
</protein>
<dbReference type="GO" id="GO:0008168">
    <property type="term" value="F:methyltransferase activity"/>
    <property type="evidence" value="ECO:0007669"/>
    <property type="project" value="InterPro"/>
</dbReference>
<dbReference type="InterPro" id="IPR004026">
    <property type="entry name" value="Ada_DNA_repair_Zn-bd"/>
</dbReference>
<dbReference type="GO" id="GO:0003677">
    <property type="term" value="F:DNA binding"/>
    <property type="evidence" value="ECO:0007669"/>
    <property type="project" value="InterPro"/>
</dbReference>